<feature type="transmembrane region" description="Helical" evidence="1">
    <location>
        <begin position="148"/>
        <end position="167"/>
    </location>
</feature>
<dbReference type="RefSeq" id="WP_302913292.1">
    <property type="nucleotide sequence ID" value="NZ_JAUMSQ010000026.1"/>
</dbReference>
<dbReference type="EMBL" id="JAUMSQ010000026">
    <property type="protein sequence ID" value="MDO3635352.1"/>
    <property type="molecule type" value="Genomic_DNA"/>
</dbReference>
<keyword evidence="1" id="KW-0472">Membrane</keyword>
<gene>
    <name evidence="2" type="ORF">Q2100_06330</name>
</gene>
<name>A0ABT8UE44_9MYCO</name>
<feature type="transmembrane region" description="Helical" evidence="1">
    <location>
        <begin position="85"/>
        <end position="107"/>
    </location>
</feature>
<dbReference type="InterPro" id="IPR025671">
    <property type="entry name" value="HXXEE"/>
</dbReference>
<dbReference type="Pfam" id="PF13787">
    <property type="entry name" value="HXXEE"/>
    <property type="match status" value="1"/>
</dbReference>
<feature type="transmembrane region" description="Helical" evidence="1">
    <location>
        <begin position="119"/>
        <end position="142"/>
    </location>
</feature>
<proteinExistence type="predicted"/>
<evidence type="ECO:0000313" key="3">
    <source>
        <dbReference type="Proteomes" id="UP001168823"/>
    </source>
</evidence>
<keyword evidence="1" id="KW-0812">Transmembrane</keyword>
<keyword evidence="3" id="KW-1185">Reference proteome</keyword>
<organism evidence="2 3">
    <name type="scientific">Mycolicibacterium arseniciresistens</name>
    <dbReference type="NCBI Taxonomy" id="3062257"/>
    <lineage>
        <taxon>Bacteria</taxon>
        <taxon>Bacillati</taxon>
        <taxon>Actinomycetota</taxon>
        <taxon>Actinomycetes</taxon>
        <taxon>Mycobacteriales</taxon>
        <taxon>Mycobacteriaceae</taxon>
        <taxon>Mycolicibacterium</taxon>
    </lineage>
</organism>
<keyword evidence="1" id="KW-1133">Transmembrane helix</keyword>
<dbReference type="Proteomes" id="UP001168823">
    <property type="component" value="Unassembled WGS sequence"/>
</dbReference>
<evidence type="ECO:0008006" key="4">
    <source>
        <dbReference type="Google" id="ProtNLM"/>
    </source>
</evidence>
<comment type="caution">
    <text evidence="2">The sequence shown here is derived from an EMBL/GenBank/DDBJ whole genome shotgun (WGS) entry which is preliminary data.</text>
</comment>
<accession>A0ABT8UE44</accession>
<reference evidence="2" key="1">
    <citation type="submission" date="2023-07" db="EMBL/GenBank/DDBJ databases">
        <title>Mycolicibacterium sp. nov., a novel bacterial species.</title>
        <authorList>
            <person name="Cao Y."/>
        </authorList>
    </citation>
    <scope>NUCLEOTIDE SEQUENCE</scope>
    <source>
        <strain evidence="2">KC 300</strain>
    </source>
</reference>
<sequence length="180" mass="19614">MAALLVSTVTLLLGYIGFGVVTMLVFTAGFIGGLVLWLVLPARGTWSDIKLPFVSCLVLFLLHRVEEKQFGFFAYLADVTGVPTPNVASFAVLALVGLSVGAWLLVPLLMKRANPLGRYLAWTFFASMGVTELAHFLVFPWLNDSTTSYVPGMWTVVVLAPVAWWGMSRLARGHRVPAGQ</sequence>
<protein>
    <recommendedName>
        <fullName evidence="4">Permease</fullName>
    </recommendedName>
</protein>
<evidence type="ECO:0000256" key="1">
    <source>
        <dbReference type="SAM" id="Phobius"/>
    </source>
</evidence>
<evidence type="ECO:0000313" key="2">
    <source>
        <dbReference type="EMBL" id="MDO3635352.1"/>
    </source>
</evidence>
<feature type="transmembrane region" description="Helical" evidence="1">
    <location>
        <begin position="12"/>
        <end position="40"/>
    </location>
</feature>